<name>A0A7X2PCQ9_9SPIO</name>
<dbReference type="Pfam" id="PF03050">
    <property type="entry name" value="DDE_Tnp_IS66"/>
    <property type="match status" value="1"/>
</dbReference>
<dbReference type="Proteomes" id="UP000460549">
    <property type="component" value="Unassembled WGS sequence"/>
</dbReference>
<dbReference type="AlphaFoldDB" id="A0A7X2PCQ9"/>
<evidence type="ECO:0000313" key="3">
    <source>
        <dbReference type="Proteomes" id="UP000460549"/>
    </source>
</evidence>
<sequence length="78" mass="9063">MHQRAGLTVQRQKLASWIIKYYEELLPLEKVLKKQVYSLALLNKNETKTTVLNVRTKSGKVSQNSFMYITIGTTFNEK</sequence>
<feature type="domain" description="Transposase IS66 central" evidence="1">
    <location>
        <begin position="2"/>
        <end position="71"/>
    </location>
</feature>
<gene>
    <name evidence="2" type="ORF">FYJ80_06865</name>
</gene>
<dbReference type="EMBL" id="VUNN01000012">
    <property type="protein sequence ID" value="MSU06504.1"/>
    <property type="molecule type" value="Genomic_DNA"/>
</dbReference>
<protein>
    <submittedName>
        <fullName evidence="2">Transposase</fullName>
    </submittedName>
</protein>
<comment type="caution">
    <text evidence="2">The sequence shown here is derived from an EMBL/GenBank/DDBJ whole genome shotgun (WGS) entry which is preliminary data.</text>
</comment>
<evidence type="ECO:0000259" key="1">
    <source>
        <dbReference type="Pfam" id="PF03050"/>
    </source>
</evidence>
<keyword evidence="3" id="KW-1185">Reference proteome</keyword>
<organism evidence="2 3">
    <name type="scientific">Bullifex porci</name>
    <dbReference type="NCBI Taxonomy" id="2606638"/>
    <lineage>
        <taxon>Bacteria</taxon>
        <taxon>Pseudomonadati</taxon>
        <taxon>Spirochaetota</taxon>
        <taxon>Spirochaetia</taxon>
        <taxon>Spirochaetales</taxon>
        <taxon>Spirochaetaceae</taxon>
        <taxon>Bullifex</taxon>
    </lineage>
</organism>
<reference evidence="2 3" key="1">
    <citation type="submission" date="2019-08" db="EMBL/GenBank/DDBJ databases">
        <title>In-depth cultivation of the pig gut microbiome towards novel bacterial diversity and tailored functional studies.</title>
        <authorList>
            <person name="Wylensek D."/>
            <person name="Hitch T.C.A."/>
            <person name="Clavel T."/>
        </authorList>
    </citation>
    <scope>NUCLEOTIDE SEQUENCE [LARGE SCALE GENOMIC DNA]</scope>
    <source>
        <strain evidence="2 3">NM-380-WT-3C1</strain>
    </source>
</reference>
<dbReference type="InterPro" id="IPR004291">
    <property type="entry name" value="Transposase_IS66_central"/>
</dbReference>
<proteinExistence type="predicted"/>
<evidence type="ECO:0000313" key="2">
    <source>
        <dbReference type="EMBL" id="MSU06504.1"/>
    </source>
</evidence>
<accession>A0A7X2PCQ9</accession>